<evidence type="ECO:0000313" key="1">
    <source>
        <dbReference type="EMBL" id="QSS51536.1"/>
    </source>
</evidence>
<name>A0A8A1LC84_AJEC8</name>
<organism evidence="1 2">
    <name type="scientific">Ajellomyces capsulatus (strain H88)</name>
    <name type="common">Darling's disease fungus</name>
    <name type="synonym">Histoplasma capsulatum</name>
    <dbReference type="NCBI Taxonomy" id="544711"/>
    <lineage>
        <taxon>Eukaryota</taxon>
        <taxon>Fungi</taxon>
        <taxon>Dikarya</taxon>
        <taxon>Ascomycota</taxon>
        <taxon>Pezizomycotina</taxon>
        <taxon>Eurotiomycetes</taxon>
        <taxon>Eurotiomycetidae</taxon>
        <taxon>Onygenales</taxon>
        <taxon>Ajellomycetaceae</taxon>
        <taxon>Histoplasma</taxon>
    </lineage>
</organism>
<dbReference type="Proteomes" id="UP000663419">
    <property type="component" value="Chromosome 2"/>
</dbReference>
<reference evidence="1" key="1">
    <citation type="submission" date="2021-01" db="EMBL/GenBank/DDBJ databases">
        <title>Chromosome-level genome assembly of a human fungal pathogen reveals clustering of transcriptionally co-regulated genes.</title>
        <authorList>
            <person name="Voorhies M."/>
            <person name="Cohen S."/>
            <person name="Shea T.P."/>
            <person name="Petrus S."/>
            <person name="Munoz J.F."/>
            <person name="Poplawski S."/>
            <person name="Goldman W.E."/>
            <person name="Michael T."/>
            <person name="Cuomo C.A."/>
            <person name="Sil A."/>
            <person name="Beyhan S."/>
        </authorList>
    </citation>
    <scope>NUCLEOTIDE SEQUENCE</scope>
    <source>
        <strain evidence="1">H88</strain>
    </source>
</reference>
<protein>
    <submittedName>
        <fullName evidence="1">Uncharacterized protein</fullName>
    </submittedName>
</protein>
<dbReference type="EMBL" id="CP069103">
    <property type="protein sequence ID" value="QSS51536.1"/>
    <property type="molecule type" value="Genomic_DNA"/>
</dbReference>
<proteinExistence type="predicted"/>
<gene>
    <name evidence="1" type="ORF">I7I53_06886</name>
</gene>
<dbReference type="AlphaFoldDB" id="A0A8A1LC84"/>
<evidence type="ECO:0000313" key="2">
    <source>
        <dbReference type="Proteomes" id="UP000663419"/>
    </source>
</evidence>
<dbReference type="VEuPathDB" id="FungiDB:I7I53_06886"/>
<accession>A0A8A1LC84</accession>
<sequence>MATNDVPAKGCLAQRWSRNLNPPNKPKYSGRICGLLASEKRVYHISPRLREKVANRFSTCVKK</sequence>